<dbReference type="FunFam" id="2.40.50.140:FF:000004">
    <property type="entry name" value="Elongation factor P"/>
    <property type="match status" value="1"/>
</dbReference>
<keyword evidence="13" id="KW-1185">Reference proteome</keyword>
<evidence type="ECO:0000256" key="7">
    <source>
        <dbReference type="HAMAP-Rule" id="MF_00141"/>
    </source>
</evidence>
<comment type="function">
    <text evidence="7">Involved in peptide bond synthesis. Stimulates efficient translation and peptide-bond synthesis on native or reconstituted 70S ribosomes in vitro. Probably functions indirectly by altering the affinity of the ribosome for aminoacyl-tRNA, thus increasing their reactivity as acceptors for peptidyl transferase.</text>
</comment>
<dbReference type="Pfam" id="PF09285">
    <property type="entry name" value="Elong-fact-P_C"/>
    <property type="match status" value="1"/>
</dbReference>
<gene>
    <name evidence="7" type="primary">efp</name>
    <name evidence="12" type="ORF">GGR23_003610</name>
</gene>
<dbReference type="InterPro" id="IPR001059">
    <property type="entry name" value="Transl_elong_P/YeiP_cen"/>
</dbReference>
<dbReference type="InterPro" id="IPR011768">
    <property type="entry name" value="Transl_elongation_fac_P"/>
</dbReference>
<dbReference type="NCBIfam" id="TIGR00038">
    <property type="entry name" value="efp"/>
    <property type="match status" value="1"/>
</dbReference>
<comment type="caution">
    <text evidence="12">The sequence shown here is derived from an EMBL/GenBank/DDBJ whole genome shotgun (WGS) entry which is preliminary data.</text>
</comment>
<proteinExistence type="inferred from homology"/>
<dbReference type="CDD" id="cd04470">
    <property type="entry name" value="S1_EF-P_repeat_1"/>
    <property type="match status" value="1"/>
</dbReference>
<evidence type="ECO:0000256" key="5">
    <source>
        <dbReference type="ARBA" id="ARBA00022768"/>
    </source>
</evidence>
<dbReference type="PANTHER" id="PTHR30053:SF14">
    <property type="entry name" value="TRANSLATION ELONGATION FACTOR KOW-LIKE DOMAIN-CONTAINING PROTEIN"/>
    <property type="match status" value="1"/>
</dbReference>
<dbReference type="InterPro" id="IPR020599">
    <property type="entry name" value="Transl_elong_fac_P/YeiP"/>
</dbReference>
<keyword evidence="6 7" id="KW-0648">Protein biosynthesis</keyword>
<evidence type="ECO:0000313" key="12">
    <source>
        <dbReference type="EMBL" id="MBB4066395.1"/>
    </source>
</evidence>
<dbReference type="HAMAP" id="MF_00141">
    <property type="entry name" value="EF_P"/>
    <property type="match status" value="1"/>
</dbReference>
<evidence type="ECO:0000256" key="9">
    <source>
        <dbReference type="RuleBase" id="RU004389"/>
    </source>
</evidence>
<dbReference type="GO" id="GO:0043043">
    <property type="term" value="P:peptide biosynthetic process"/>
    <property type="evidence" value="ECO:0007669"/>
    <property type="project" value="InterPro"/>
</dbReference>
<evidence type="ECO:0000256" key="2">
    <source>
        <dbReference type="ARBA" id="ARBA00004815"/>
    </source>
</evidence>
<evidence type="ECO:0000313" key="13">
    <source>
        <dbReference type="Proteomes" id="UP000528286"/>
    </source>
</evidence>
<dbReference type="SUPFAM" id="SSF50249">
    <property type="entry name" value="Nucleic acid-binding proteins"/>
    <property type="match status" value="2"/>
</dbReference>
<dbReference type="AlphaFoldDB" id="A0A7W6NLC1"/>
<evidence type="ECO:0000256" key="8">
    <source>
        <dbReference type="NCBIfam" id="TIGR00038"/>
    </source>
</evidence>
<dbReference type="Pfam" id="PF08207">
    <property type="entry name" value="EFP_N"/>
    <property type="match status" value="1"/>
</dbReference>
<evidence type="ECO:0000256" key="6">
    <source>
        <dbReference type="ARBA" id="ARBA00022917"/>
    </source>
</evidence>
<accession>A0A7W6NLC1</accession>
<dbReference type="PROSITE" id="PS01275">
    <property type="entry name" value="EFP"/>
    <property type="match status" value="1"/>
</dbReference>
<comment type="subcellular location">
    <subcellularLocation>
        <location evidence="1 7">Cytoplasm</location>
    </subcellularLocation>
</comment>
<comment type="pathway">
    <text evidence="2 7">Protein biosynthesis; polypeptide chain elongation.</text>
</comment>
<dbReference type="CDD" id="cd05794">
    <property type="entry name" value="S1_EF-P_repeat_2"/>
    <property type="match status" value="1"/>
</dbReference>
<dbReference type="SUPFAM" id="SSF50104">
    <property type="entry name" value="Translation proteins SH3-like domain"/>
    <property type="match status" value="1"/>
</dbReference>
<dbReference type="Gene3D" id="2.40.50.140">
    <property type="entry name" value="Nucleic acid-binding proteins"/>
    <property type="match status" value="2"/>
</dbReference>
<sequence length="189" mass="20978">MVKIIASSLRKGNVVEVDGKLYVVLTAQNFHPGKGTPVTQVDMRRIVDGVKVSERWRTTEQVERAFVEDRPYQFLYEDGEGFHFMNPETYDQIAVDAETVGDQKAYLQEGMSCILSIHEGVALAIELPRHVTLEIAETEPVVKGQTASSSYKPAILSNGVRTLVPPHITAGTRVVIMTEDGSYVERAKD</sequence>
<dbReference type="InterPro" id="IPR013185">
    <property type="entry name" value="Transl_elong_KOW-like"/>
</dbReference>
<comment type="similarity">
    <text evidence="3 7 9">Belongs to the elongation factor P family.</text>
</comment>
<evidence type="ECO:0000259" key="10">
    <source>
        <dbReference type="SMART" id="SM00841"/>
    </source>
</evidence>
<reference evidence="12 13" key="1">
    <citation type="submission" date="2020-08" db="EMBL/GenBank/DDBJ databases">
        <title>Genomic Encyclopedia of Type Strains, Phase IV (KMG-IV): sequencing the most valuable type-strain genomes for metagenomic binning, comparative biology and taxonomic classification.</title>
        <authorList>
            <person name="Goeker M."/>
        </authorList>
    </citation>
    <scope>NUCLEOTIDE SEQUENCE [LARGE SCALE GENOMIC DNA]</scope>
    <source>
        <strain evidence="12 13">DSM 29853</strain>
    </source>
</reference>
<keyword evidence="4 7" id="KW-0963">Cytoplasm</keyword>
<dbReference type="RefSeq" id="WP_183367670.1">
    <property type="nucleotide sequence ID" value="NZ_JACIEZ010000009.1"/>
</dbReference>
<feature type="domain" description="Elongation factor P C-terminal" evidence="10">
    <location>
        <begin position="131"/>
        <end position="186"/>
    </location>
</feature>
<evidence type="ECO:0000256" key="1">
    <source>
        <dbReference type="ARBA" id="ARBA00004496"/>
    </source>
</evidence>
<dbReference type="GO" id="GO:0003746">
    <property type="term" value="F:translation elongation factor activity"/>
    <property type="evidence" value="ECO:0007669"/>
    <property type="project" value="UniProtKB-UniRule"/>
</dbReference>
<dbReference type="InterPro" id="IPR008991">
    <property type="entry name" value="Translation_prot_SH3-like_sf"/>
</dbReference>
<name>A0A7W6NLC1_9HYPH</name>
<dbReference type="Gene3D" id="2.30.30.30">
    <property type="match status" value="1"/>
</dbReference>
<dbReference type="SMART" id="SM01185">
    <property type="entry name" value="EFP"/>
    <property type="match status" value="1"/>
</dbReference>
<dbReference type="PIRSF" id="PIRSF005901">
    <property type="entry name" value="EF-P"/>
    <property type="match status" value="1"/>
</dbReference>
<dbReference type="NCBIfam" id="NF001810">
    <property type="entry name" value="PRK00529.1"/>
    <property type="match status" value="1"/>
</dbReference>
<evidence type="ECO:0000256" key="3">
    <source>
        <dbReference type="ARBA" id="ARBA00009479"/>
    </source>
</evidence>
<dbReference type="InterPro" id="IPR014722">
    <property type="entry name" value="Rib_uL2_dom2"/>
</dbReference>
<organism evidence="12 13">
    <name type="scientific">Gellertiella hungarica</name>
    <dbReference type="NCBI Taxonomy" id="1572859"/>
    <lineage>
        <taxon>Bacteria</taxon>
        <taxon>Pseudomonadati</taxon>
        <taxon>Pseudomonadota</taxon>
        <taxon>Alphaproteobacteria</taxon>
        <taxon>Hyphomicrobiales</taxon>
        <taxon>Rhizobiaceae</taxon>
        <taxon>Gellertiella</taxon>
    </lineage>
</organism>
<feature type="domain" description="Translation elongation factor P/YeiP central" evidence="11">
    <location>
        <begin position="69"/>
        <end position="123"/>
    </location>
</feature>
<protein>
    <recommendedName>
        <fullName evidence="7 8">Elongation factor P</fullName>
        <shortName evidence="7">EF-P</shortName>
    </recommendedName>
</protein>
<dbReference type="InterPro" id="IPR013852">
    <property type="entry name" value="Transl_elong_P/YeiP_CS"/>
</dbReference>
<dbReference type="InterPro" id="IPR015365">
    <property type="entry name" value="Elong-fact-P_C"/>
</dbReference>
<dbReference type="FunFam" id="2.40.50.140:FF:000009">
    <property type="entry name" value="Elongation factor P"/>
    <property type="match status" value="1"/>
</dbReference>
<evidence type="ECO:0000256" key="4">
    <source>
        <dbReference type="ARBA" id="ARBA00022490"/>
    </source>
</evidence>
<dbReference type="UniPathway" id="UPA00345"/>
<dbReference type="PANTHER" id="PTHR30053">
    <property type="entry name" value="ELONGATION FACTOR P"/>
    <property type="match status" value="1"/>
</dbReference>
<dbReference type="InterPro" id="IPR012340">
    <property type="entry name" value="NA-bd_OB-fold"/>
</dbReference>
<dbReference type="Pfam" id="PF01132">
    <property type="entry name" value="EFP"/>
    <property type="match status" value="1"/>
</dbReference>
<dbReference type="GO" id="GO:0005829">
    <property type="term" value="C:cytosol"/>
    <property type="evidence" value="ECO:0007669"/>
    <property type="project" value="UniProtKB-ARBA"/>
</dbReference>
<dbReference type="EMBL" id="JACIEZ010000009">
    <property type="protein sequence ID" value="MBB4066395.1"/>
    <property type="molecule type" value="Genomic_DNA"/>
</dbReference>
<dbReference type="SMART" id="SM00841">
    <property type="entry name" value="Elong-fact-P_C"/>
    <property type="match status" value="1"/>
</dbReference>
<dbReference type="Proteomes" id="UP000528286">
    <property type="component" value="Unassembled WGS sequence"/>
</dbReference>
<evidence type="ECO:0000259" key="11">
    <source>
        <dbReference type="SMART" id="SM01185"/>
    </source>
</evidence>
<keyword evidence="5 7" id="KW-0251">Elongation factor</keyword>